<feature type="domain" description="Carrier" evidence="4">
    <location>
        <begin position="574"/>
        <end position="657"/>
    </location>
</feature>
<sequence length="1066" mass="116613">MASLPPHDYGKRLLPQVVDWYARHDAGKLYASLPRSATDLAAGFQDISMAMLAAMVNRMSWHFEAVLGRGSLESIAYLGPADIRYAVLFLAAVKAGYQMLFISPRNQSAQNQRMLVMSSCKALLYAQELCAAAEPLAARLPALVVQQAPLLDDLVATPLATQHYPYDKTFDEARDEPCLILHSSGSTGMNGLTSVCVCVFCACDPKLVTMTHGTFSVVDNDRTMAVPEGRVAQNAARFDFERGGKFYSCFPPYHLAGVHAFIDLPIFYHGATVVFGPVNLPPSGYLLSEIVKMQHLRAFYVPPFIIEQWAAEPCSMQQAPTLDFVLYGGGPLSPQTGDRLSRATSVCQMYGSLELGQIQLLVPERAEWAHMELNPHEEADMQPLGDGTYEMVLHQHEKFATRRSLWHNFPGVQTWRTGDLFLPHPSKQGLWRFHSRVDDLVVLSSSHKLRPLEMETIIQGHELVAGAIIVGQGKPEPLLIVEPREGAFNGHEPRFIDAIWTAVQEANEIAPSYAQIKRSNVLVSKPERPFIRAPKGSIVRKLTIAAYADDIEAAYAADAPPSKATMPAQGMDGFVLPGLKQMVRAHVEDELPGVTISDADSLFARGLDSMGCARLSRSLQKTLAAQGSTDGSCALTMRMIYKYPSIEGLATVVLNIVFNRTLPDVSIGSDTKMMKSALETLTQNLPARKATRAAPTEALTIVLIGPRGSLGPHIVRQLLQSRRVAKIYSLNRGQHGRERMRALVKQRGLALDVDDARLCFMPFELGKPHLGLSDEDYALVLRSANLVIHNAWKIDFNWTIEQYQADYLPSVRHLVDFSAESPLSPRIVFISSISSVQEWAAVFPTPVTEEPLESFQVASPLGYGQSKHVSERILTAASAISGTPVTILRVGQIAGSTTGSGGAWTPDEWVPSLASISRSLNKVPVDIPPIDWVPANLAAQAIAELALNDSCPPLRVFNIVNPKLSPWFTFVKALQSRLGDSVQAVTLAEWVSALVGTDPKSMSDAAATSSTKLLPFFQHLAQTAAKGVALQPRFETGKAMGASETMAGMAAIDERVIDIWLQQWDI</sequence>
<keyword evidence="3" id="KW-0521">NADP</keyword>
<name>A0A2C5YCT7_9HYPO</name>
<keyword evidence="1" id="KW-0596">Phosphopantetheine</keyword>
<evidence type="ECO:0000256" key="3">
    <source>
        <dbReference type="ARBA" id="ARBA00022857"/>
    </source>
</evidence>
<dbReference type="InterPro" id="IPR036291">
    <property type="entry name" value="NAD(P)-bd_dom_sf"/>
</dbReference>
<dbReference type="SUPFAM" id="SSF56801">
    <property type="entry name" value="Acetyl-CoA synthetase-like"/>
    <property type="match status" value="1"/>
</dbReference>
<comment type="caution">
    <text evidence="5">The sequence shown here is derived from an EMBL/GenBank/DDBJ whole genome shotgun (WGS) entry which is preliminary data.</text>
</comment>
<dbReference type="InterPro" id="IPR009081">
    <property type="entry name" value="PP-bd_ACP"/>
</dbReference>
<dbReference type="Gene3D" id="1.10.1200.10">
    <property type="entry name" value="ACP-like"/>
    <property type="match status" value="1"/>
</dbReference>
<organism evidence="5 6">
    <name type="scientific">Ophiocordyceps australis</name>
    <dbReference type="NCBI Taxonomy" id="1399860"/>
    <lineage>
        <taxon>Eukaryota</taxon>
        <taxon>Fungi</taxon>
        <taxon>Dikarya</taxon>
        <taxon>Ascomycota</taxon>
        <taxon>Pezizomycotina</taxon>
        <taxon>Sordariomycetes</taxon>
        <taxon>Hypocreomycetidae</taxon>
        <taxon>Hypocreales</taxon>
        <taxon>Ophiocordycipitaceae</taxon>
        <taxon>Ophiocordyceps</taxon>
    </lineage>
</organism>
<keyword evidence="6" id="KW-1185">Reference proteome</keyword>
<dbReference type="Proteomes" id="UP000226192">
    <property type="component" value="Unassembled WGS sequence"/>
</dbReference>
<dbReference type="Pfam" id="PF07993">
    <property type="entry name" value="NAD_binding_4"/>
    <property type="match status" value="1"/>
</dbReference>
<evidence type="ECO:0000313" key="6">
    <source>
        <dbReference type="Proteomes" id="UP000226192"/>
    </source>
</evidence>
<dbReference type="AlphaFoldDB" id="A0A2C5YCT7"/>
<reference evidence="5 6" key="1">
    <citation type="submission" date="2017-06" db="EMBL/GenBank/DDBJ databases">
        <title>Ant-infecting Ophiocordyceps genomes reveal a high diversity of potential behavioral manipulation genes and a possible major role for enterotoxins.</title>
        <authorList>
            <person name="De Bekker C."/>
            <person name="Evans H.C."/>
            <person name="Brachmann A."/>
            <person name="Hughes D.P."/>
        </authorList>
    </citation>
    <scope>NUCLEOTIDE SEQUENCE [LARGE SCALE GENOMIC DNA]</scope>
    <source>
        <strain evidence="5 6">Map64</strain>
    </source>
</reference>
<dbReference type="Gene3D" id="3.40.50.720">
    <property type="entry name" value="NAD(P)-binding Rossmann-like Domain"/>
    <property type="match status" value="1"/>
</dbReference>
<dbReference type="InterPro" id="IPR000873">
    <property type="entry name" value="AMP-dep_synth/lig_dom"/>
</dbReference>
<dbReference type="Pfam" id="PF00501">
    <property type="entry name" value="AMP-binding"/>
    <property type="match status" value="1"/>
</dbReference>
<dbReference type="SUPFAM" id="SSF51735">
    <property type="entry name" value="NAD(P)-binding Rossmann-fold domains"/>
    <property type="match status" value="1"/>
</dbReference>
<dbReference type="InterPro" id="IPR013120">
    <property type="entry name" value="FAR_NAD-bd"/>
</dbReference>
<protein>
    <recommendedName>
        <fullName evidence="4">Carrier domain-containing protein</fullName>
    </recommendedName>
</protein>
<evidence type="ECO:0000256" key="2">
    <source>
        <dbReference type="ARBA" id="ARBA00022553"/>
    </source>
</evidence>
<proteinExistence type="predicted"/>
<dbReference type="InterPro" id="IPR051414">
    <property type="entry name" value="Adenylate-forming_Reductase"/>
</dbReference>
<dbReference type="PANTHER" id="PTHR43439">
    <property type="entry name" value="PHENYLACETATE-COENZYME A LIGASE"/>
    <property type="match status" value="1"/>
</dbReference>
<dbReference type="InterPro" id="IPR036736">
    <property type="entry name" value="ACP-like_sf"/>
</dbReference>
<dbReference type="InterPro" id="IPR042099">
    <property type="entry name" value="ANL_N_sf"/>
</dbReference>
<evidence type="ECO:0000259" key="4">
    <source>
        <dbReference type="PROSITE" id="PS50075"/>
    </source>
</evidence>
<dbReference type="OrthoDB" id="429813at2759"/>
<evidence type="ECO:0000256" key="1">
    <source>
        <dbReference type="ARBA" id="ARBA00022450"/>
    </source>
</evidence>
<keyword evidence="2" id="KW-0597">Phosphoprotein</keyword>
<dbReference type="PROSITE" id="PS50075">
    <property type="entry name" value="CARRIER"/>
    <property type="match status" value="1"/>
</dbReference>
<dbReference type="EMBL" id="NJET01000026">
    <property type="protein sequence ID" value="PHH64774.1"/>
    <property type="molecule type" value="Genomic_DNA"/>
</dbReference>
<dbReference type="Gene3D" id="3.40.50.12780">
    <property type="entry name" value="N-terminal domain of ligase-like"/>
    <property type="match status" value="1"/>
</dbReference>
<accession>A0A2C5YCT7</accession>
<gene>
    <name evidence="5" type="ORF">CDD81_4036</name>
</gene>
<evidence type="ECO:0000313" key="5">
    <source>
        <dbReference type="EMBL" id="PHH64774.1"/>
    </source>
</evidence>
<dbReference type="STRING" id="1399860.A0A2C5YCT7"/>
<dbReference type="Pfam" id="PF23562">
    <property type="entry name" value="AMP-binding_C_3"/>
    <property type="match status" value="1"/>
</dbReference>
<dbReference type="PANTHER" id="PTHR43439:SF2">
    <property type="entry name" value="ENZYME, PUTATIVE (JCVI)-RELATED"/>
    <property type="match status" value="1"/>
</dbReference>